<name>A0A921I3P0_9BACE</name>
<organism evidence="1 2">
    <name type="scientific">Bacteroides xylanisolvens</name>
    <dbReference type="NCBI Taxonomy" id="371601"/>
    <lineage>
        <taxon>Bacteria</taxon>
        <taxon>Pseudomonadati</taxon>
        <taxon>Bacteroidota</taxon>
        <taxon>Bacteroidia</taxon>
        <taxon>Bacteroidales</taxon>
        <taxon>Bacteroidaceae</taxon>
        <taxon>Bacteroides</taxon>
    </lineage>
</organism>
<dbReference type="AlphaFoldDB" id="A0A921I3P0"/>
<sequence>MTRNDDNNIRIGDTYELFYWDMDWVSLGKQIADDFSLTFHHVPQNALLLLRDLTRGTDERIFLYEDAKQIWY</sequence>
<reference evidence="1" key="1">
    <citation type="journal article" date="2021" name="PeerJ">
        <title>Extensive microbial diversity within the chicken gut microbiome revealed by metagenomics and culture.</title>
        <authorList>
            <person name="Gilroy R."/>
            <person name="Ravi A."/>
            <person name="Getino M."/>
            <person name="Pursley I."/>
            <person name="Horton D.L."/>
            <person name="Alikhan N.F."/>
            <person name="Baker D."/>
            <person name="Gharbi K."/>
            <person name="Hall N."/>
            <person name="Watson M."/>
            <person name="Adriaenssens E.M."/>
            <person name="Foster-Nyarko E."/>
            <person name="Jarju S."/>
            <person name="Secka A."/>
            <person name="Antonio M."/>
            <person name="Oren A."/>
            <person name="Chaudhuri R.R."/>
            <person name="La Ragione R."/>
            <person name="Hildebrand F."/>
            <person name="Pallen M.J."/>
        </authorList>
    </citation>
    <scope>NUCLEOTIDE SEQUENCE</scope>
    <source>
        <strain evidence="1">CHK154-13316</strain>
    </source>
</reference>
<evidence type="ECO:0000313" key="2">
    <source>
        <dbReference type="Proteomes" id="UP000747074"/>
    </source>
</evidence>
<reference evidence="1" key="2">
    <citation type="submission" date="2021-09" db="EMBL/GenBank/DDBJ databases">
        <authorList>
            <person name="Gilroy R."/>
        </authorList>
    </citation>
    <scope>NUCLEOTIDE SEQUENCE</scope>
    <source>
        <strain evidence="1">CHK154-13316</strain>
    </source>
</reference>
<accession>A0A921I3P0</accession>
<protein>
    <submittedName>
        <fullName evidence="1">Uncharacterized protein</fullName>
    </submittedName>
</protein>
<proteinExistence type="predicted"/>
<dbReference type="Proteomes" id="UP000747074">
    <property type="component" value="Unassembled WGS sequence"/>
</dbReference>
<evidence type="ECO:0000313" key="1">
    <source>
        <dbReference type="EMBL" id="HJG11221.1"/>
    </source>
</evidence>
<dbReference type="EMBL" id="DYVL01000062">
    <property type="protein sequence ID" value="HJG11221.1"/>
    <property type="molecule type" value="Genomic_DNA"/>
</dbReference>
<comment type="caution">
    <text evidence="1">The sequence shown here is derived from an EMBL/GenBank/DDBJ whole genome shotgun (WGS) entry which is preliminary data.</text>
</comment>
<gene>
    <name evidence="1" type="ORF">K8V07_04765</name>
</gene>